<evidence type="ECO:0000313" key="2">
    <source>
        <dbReference type="EMBL" id="MBK1814240.1"/>
    </source>
</evidence>
<proteinExistence type="predicted"/>
<dbReference type="InterPro" id="IPR054491">
    <property type="entry name" value="MGH1-like_GH"/>
</dbReference>
<dbReference type="AlphaFoldDB" id="A0A934R2R6"/>
<evidence type="ECO:0000313" key="3">
    <source>
        <dbReference type="Proteomes" id="UP000600139"/>
    </source>
</evidence>
<dbReference type="InterPro" id="IPR004888">
    <property type="entry name" value="Glycoside_hydrolase_63"/>
</dbReference>
<dbReference type="EMBL" id="JAENIK010000002">
    <property type="protein sequence ID" value="MBK1814240.1"/>
    <property type="molecule type" value="Genomic_DNA"/>
</dbReference>
<comment type="caution">
    <text evidence="2">The sequence shown here is derived from an EMBL/GenBank/DDBJ whole genome shotgun (WGS) entry which is preliminary data.</text>
</comment>
<name>A0A934R2R6_9BACT</name>
<dbReference type="PANTHER" id="PTHR10412:SF10">
    <property type="entry name" value="GLYCOSYL HYDROLASE FAMILY 63 C-TERMINAL DOMAIN-CONTAINING PROTEIN"/>
    <property type="match status" value="1"/>
</dbReference>
<dbReference type="InterPro" id="IPR008928">
    <property type="entry name" value="6-hairpin_glycosidase_sf"/>
</dbReference>
<dbReference type="Pfam" id="PF22422">
    <property type="entry name" value="MGH1-like_GH"/>
    <property type="match status" value="2"/>
</dbReference>
<feature type="domain" description="Mannosylglycerate hydrolase MGH1-like glycoside hydrolase" evidence="1">
    <location>
        <begin position="699"/>
        <end position="868"/>
    </location>
</feature>
<keyword evidence="3" id="KW-1185">Reference proteome</keyword>
<reference evidence="2" key="1">
    <citation type="submission" date="2021-01" db="EMBL/GenBank/DDBJ databases">
        <title>Modified the classification status of verrucomicrobia.</title>
        <authorList>
            <person name="Feng X."/>
        </authorList>
    </citation>
    <scope>NUCLEOTIDE SEQUENCE</scope>
    <source>
        <strain evidence="2">JCM 18052</strain>
    </source>
</reference>
<dbReference type="RefSeq" id="WP_200349207.1">
    <property type="nucleotide sequence ID" value="NZ_BAABHZ010000005.1"/>
</dbReference>
<feature type="domain" description="Mannosylglycerate hydrolase MGH1-like glycoside hydrolase" evidence="1">
    <location>
        <begin position="427"/>
        <end position="653"/>
    </location>
</feature>
<sequence>MHRENERLAEDKAREKKWKRWGPYLSERQWGTVREDYSDHGNSWASFPHDHARRRAYRWGEDGLQGWTDRQCRMCFAPVLWNGNDTILKERLFGLGGNEGNHGEDVKECYYYLDSTPTHSYTKALYKYPHAAFPYTAIREKNQALGRTGPELELADMGLFDDGKYFDVIQEVAKRSPEDLLWRITVTNRGPKAATIHVLPTLWFRNIWSWGENRESPAKKPAIKADGTGVFASHETLGDYRFFVDSPNSKKVAPWLFTENETNFQTVFGTENPAPYVKDAFHRYLIQGEKSAISPTPSGTKSAAHFKFVVQPGKSITVRCRLHLATEDNGVKGFQGFDELFEQRISETDAFYEDIIPKGISHEERLICRQGYAGLLWTKQFFYYVVEDWLKGDNGAPPSPARLNGRNNDWQHFFARDVLSMPDKWEYPWFAAWDTAFHMIPFSGVDADFTKDQLLLLLREWYMHPNGQLPAYEWNFSDVNPPVHAWAVWRVYKISDPKGKRDMLFLERAFQKLLLNFTWWVNRKDVEGRHVFGGGFLGLDNIGVFDRSHALPGGGRLHQADGTAWMASYCLTMLSMALELALEKPAYEDIASKFFEHFVNICDAINALGGTGLWDDEDGFYYDQLIIDHQEPIPLRIRSLVGLLPMCAVTVLKQKTIDALPAFRKRMDWFLANRPDILKYITARRVSGDKNPGRCLLAIPSEKRLRKSLAYMLDPNEFLSDYGIRSLSKAHGEKPFIFDHDGKRHEVPYTPGEATTDMFGGNSNWRGPIWFPTNFLIIEALERYDYFYGDSFTIEYPTGSGKMATLREIAIDLCDRLISLFLPDKDGYRPCYGDAHRYSDVDHWKDLLLFHEYFHAETGEGLGASHQTGWTSLVVRLVRERREKLMNVRKPGPVVGTTVPVPF</sequence>
<dbReference type="PANTHER" id="PTHR10412">
    <property type="entry name" value="MANNOSYL-OLIGOSACCHARIDE GLUCOSIDASE"/>
    <property type="match status" value="1"/>
</dbReference>
<dbReference type="InterPro" id="IPR012341">
    <property type="entry name" value="6hp_glycosidase-like_sf"/>
</dbReference>
<gene>
    <name evidence="2" type="ORF">JIN84_01285</name>
</gene>
<evidence type="ECO:0000259" key="1">
    <source>
        <dbReference type="Pfam" id="PF22422"/>
    </source>
</evidence>
<organism evidence="2 3">
    <name type="scientific">Luteolibacter yonseiensis</name>
    <dbReference type="NCBI Taxonomy" id="1144680"/>
    <lineage>
        <taxon>Bacteria</taxon>
        <taxon>Pseudomonadati</taxon>
        <taxon>Verrucomicrobiota</taxon>
        <taxon>Verrucomicrobiia</taxon>
        <taxon>Verrucomicrobiales</taxon>
        <taxon>Verrucomicrobiaceae</taxon>
        <taxon>Luteolibacter</taxon>
    </lineage>
</organism>
<protein>
    <submittedName>
        <fullName evidence="2">Glucosidase</fullName>
    </submittedName>
</protein>
<dbReference type="Proteomes" id="UP000600139">
    <property type="component" value="Unassembled WGS sequence"/>
</dbReference>
<dbReference type="Gene3D" id="1.50.10.10">
    <property type="match status" value="2"/>
</dbReference>
<dbReference type="SUPFAM" id="SSF48208">
    <property type="entry name" value="Six-hairpin glycosidases"/>
    <property type="match status" value="1"/>
</dbReference>
<dbReference type="GO" id="GO:0009311">
    <property type="term" value="P:oligosaccharide metabolic process"/>
    <property type="evidence" value="ECO:0007669"/>
    <property type="project" value="InterPro"/>
</dbReference>
<dbReference type="GO" id="GO:0004573">
    <property type="term" value="F:Glc3Man9GlcNAc2 oligosaccharide glucosidase activity"/>
    <property type="evidence" value="ECO:0007669"/>
    <property type="project" value="InterPro"/>
</dbReference>
<accession>A0A934R2R6</accession>